<gene>
    <name evidence="2" type="ORF">B0T24DRAFT_525227</name>
</gene>
<evidence type="ECO:0000313" key="3">
    <source>
        <dbReference type="Proteomes" id="UP001287356"/>
    </source>
</evidence>
<reference evidence="2" key="2">
    <citation type="submission" date="2023-06" db="EMBL/GenBank/DDBJ databases">
        <authorList>
            <consortium name="Lawrence Berkeley National Laboratory"/>
            <person name="Haridas S."/>
            <person name="Hensen N."/>
            <person name="Bonometti L."/>
            <person name="Westerberg I."/>
            <person name="Brannstrom I.O."/>
            <person name="Guillou S."/>
            <person name="Cros-Aarteil S."/>
            <person name="Calhoun S."/>
            <person name="Kuo A."/>
            <person name="Mondo S."/>
            <person name="Pangilinan J."/>
            <person name="Riley R."/>
            <person name="Labutti K."/>
            <person name="Andreopoulos B."/>
            <person name="Lipzen A."/>
            <person name="Chen C."/>
            <person name="Yanf M."/>
            <person name="Daum C."/>
            <person name="Ng V."/>
            <person name="Clum A."/>
            <person name="Steindorff A."/>
            <person name="Ohm R."/>
            <person name="Martin F."/>
            <person name="Silar P."/>
            <person name="Natvig D."/>
            <person name="Lalanne C."/>
            <person name="Gautier V."/>
            <person name="Ament-Velasquez S.L."/>
            <person name="Kruys A."/>
            <person name="Hutchinson M.I."/>
            <person name="Powell A.J."/>
            <person name="Barry K."/>
            <person name="Miller A.N."/>
            <person name="Grigoriev I.V."/>
            <person name="Debuchy R."/>
            <person name="Gladieux P."/>
            <person name="Thoren M.H."/>
            <person name="Johannesson H."/>
        </authorList>
    </citation>
    <scope>NUCLEOTIDE SEQUENCE</scope>
    <source>
        <strain evidence="2">CBS 958.72</strain>
    </source>
</reference>
<sequence>MLRGWLEVCDRHQDCRSSGDKVLPKRLVDIGDGANPTVKIISATEDHRYLALSHCWGFGKKPLSTIRANEASMRLEIPWEALPLSFQDAIRVTRWLDARYIWIDSLCILQDDDQDWQEESAKMAGIFSGCHLSIAASRASSCDEGFLQVRNEGRWVITSTYQGTPLVVFARDSTGHTVLKGVVPFPWFELPLFHRAWCFQERLLAPRTLHFARDELFFQCRTEDQCECSGRSAWKQSSTPESLLGRTAGAFVQRLYEPQGDVAEDQETPIRFGQLWGDVVSEYTSLNITYQQDVLPAISGIANLMLAHSPGRYFAGLWELDIHYLLAWNSDLEEGRCYRPQEYTAPSFSWASRFGQVFFSWQCRITRVCVVLDIRCEANGADPYGRLLPGGYIVLQGKLISGTIKSCLTDTTWRYSLTGWDPNMEDSPANPQFDTEEDEKDIQQGIETRVYYFDLFRETDWVDEEENGIGNEYAHSIVLRDGDEPGTFRRIGTAFDIPAVAFDCVPDVIVKIV</sequence>
<dbReference type="InterPro" id="IPR010730">
    <property type="entry name" value="HET"/>
</dbReference>
<dbReference type="PANTHER" id="PTHR33112">
    <property type="entry name" value="DOMAIN PROTEIN, PUTATIVE-RELATED"/>
    <property type="match status" value="1"/>
</dbReference>
<feature type="domain" description="Heterokaryon incompatibility" evidence="1">
    <location>
        <begin position="49"/>
        <end position="201"/>
    </location>
</feature>
<proteinExistence type="predicted"/>
<protein>
    <submittedName>
        <fullName evidence="2">Heterokaryon incompatibility protein-domain-containing protein</fullName>
    </submittedName>
</protein>
<reference evidence="2" key="1">
    <citation type="journal article" date="2023" name="Mol. Phylogenet. Evol.">
        <title>Genome-scale phylogeny and comparative genomics of the fungal order Sordariales.</title>
        <authorList>
            <person name="Hensen N."/>
            <person name="Bonometti L."/>
            <person name="Westerberg I."/>
            <person name="Brannstrom I.O."/>
            <person name="Guillou S."/>
            <person name="Cros-Aarteil S."/>
            <person name="Calhoun S."/>
            <person name="Haridas S."/>
            <person name="Kuo A."/>
            <person name="Mondo S."/>
            <person name="Pangilinan J."/>
            <person name="Riley R."/>
            <person name="LaButti K."/>
            <person name="Andreopoulos B."/>
            <person name="Lipzen A."/>
            <person name="Chen C."/>
            <person name="Yan M."/>
            <person name="Daum C."/>
            <person name="Ng V."/>
            <person name="Clum A."/>
            <person name="Steindorff A."/>
            <person name="Ohm R.A."/>
            <person name="Martin F."/>
            <person name="Silar P."/>
            <person name="Natvig D.O."/>
            <person name="Lalanne C."/>
            <person name="Gautier V."/>
            <person name="Ament-Velasquez S.L."/>
            <person name="Kruys A."/>
            <person name="Hutchinson M.I."/>
            <person name="Powell A.J."/>
            <person name="Barry K."/>
            <person name="Miller A.N."/>
            <person name="Grigoriev I.V."/>
            <person name="Debuchy R."/>
            <person name="Gladieux P."/>
            <person name="Hiltunen Thoren M."/>
            <person name="Johannesson H."/>
        </authorList>
    </citation>
    <scope>NUCLEOTIDE SEQUENCE</scope>
    <source>
        <strain evidence="2">CBS 958.72</strain>
    </source>
</reference>
<name>A0AAE0KGL2_9PEZI</name>
<dbReference type="EMBL" id="JAULSN010000003">
    <property type="protein sequence ID" value="KAK3376373.1"/>
    <property type="molecule type" value="Genomic_DNA"/>
</dbReference>
<dbReference type="AlphaFoldDB" id="A0AAE0KGL2"/>
<dbReference type="Proteomes" id="UP001287356">
    <property type="component" value="Unassembled WGS sequence"/>
</dbReference>
<dbReference type="PANTHER" id="PTHR33112:SF9">
    <property type="entry name" value="HETEROKARYON INCOMPATIBILITY DOMAIN-CONTAINING PROTEIN"/>
    <property type="match status" value="1"/>
</dbReference>
<accession>A0AAE0KGL2</accession>
<comment type="caution">
    <text evidence="2">The sequence shown here is derived from an EMBL/GenBank/DDBJ whole genome shotgun (WGS) entry which is preliminary data.</text>
</comment>
<evidence type="ECO:0000259" key="1">
    <source>
        <dbReference type="Pfam" id="PF06985"/>
    </source>
</evidence>
<keyword evidence="3" id="KW-1185">Reference proteome</keyword>
<organism evidence="2 3">
    <name type="scientific">Lasiosphaeria ovina</name>
    <dbReference type="NCBI Taxonomy" id="92902"/>
    <lineage>
        <taxon>Eukaryota</taxon>
        <taxon>Fungi</taxon>
        <taxon>Dikarya</taxon>
        <taxon>Ascomycota</taxon>
        <taxon>Pezizomycotina</taxon>
        <taxon>Sordariomycetes</taxon>
        <taxon>Sordariomycetidae</taxon>
        <taxon>Sordariales</taxon>
        <taxon>Lasiosphaeriaceae</taxon>
        <taxon>Lasiosphaeria</taxon>
    </lineage>
</organism>
<dbReference type="Pfam" id="PF06985">
    <property type="entry name" value="HET"/>
    <property type="match status" value="1"/>
</dbReference>
<evidence type="ECO:0000313" key="2">
    <source>
        <dbReference type="EMBL" id="KAK3376373.1"/>
    </source>
</evidence>